<keyword evidence="1" id="KW-0812">Transmembrane</keyword>
<evidence type="ECO:0000313" key="3">
    <source>
        <dbReference type="EMBL" id="KAB5534397.1"/>
    </source>
</evidence>
<proteinExistence type="predicted"/>
<dbReference type="Pfam" id="PF08276">
    <property type="entry name" value="PAN_2"/>
    <property type="match status" value="1"/>
</dbReference>
<dbReference type="EMBL" id="VDCV01000011">
    <property type="protein sequence ID" value="KAB5534397.1"/>
    <property type="molecule type" value="Genomic_DNA"/>
</dbReference>
<evidence type="ECO:0000256" key="1">
    <source>
        <dbReference type="SAM" id="Phobius"/>
    </source>
</evidence>
<sequence length="241" mass="27084">MSGTGQDLFSDPAQVSFQAIPRLLFFLYKNLSPCWLGGPWNGHTLSGLPDVGNRLKKNDNDYSKEIDLFIYSFEYNQNESSVSFSARNGTVPSILVLEPRNGAIADLVGKGKHAHSCLDLRHCILMIGTRVYANVSLKECERECLKSCNCTGYASSNVTINGLGCIAWYDGKLADIRKFVDGHDFYLRVDAEELAQFRARTLVFIGVPVVLLVFVLALRSFYLWRRHTKKKGNFKPNPSFM</sequence>
<dbReference type="PANTHER" id="PTHR32444:SF63">
    <property type="entry name" value="G-TYPE LECTIN S-RECEPTOR-LIKE SERINE_THREONINE-PROTEIN KINASE RKS1"/>
    <property type="match status" value="1"/>
</dbReference>
<keyword evidence="1" id="KW-1133">Transmembrane helix</keyword>
<gene>
    <name evidence="3" type="ORF">DKX38_017483</name>
</gene>
<dbReference type="SMART" id="SM00473">
    <property type="entry name" value="PAN_AP"/>
    <property type="match status" value="1"/>
</dbReference>
<keyword evidence="1" id="KW-0472">Membrane</keyword>
<organism evidence="3 4">
    <name type="scientific">Salix brachista</name>
    <dbReference type="NCBI Taxonomy" id="2182728"/>
    <lineage>
        <taxon>Eukaryota</taxon>
        <taxon>Viridiplantae</taxon>
        <taxon>Streptophyta</taxon>
        <taxon>Embryophyta</taxon>
        <taxon>Tracheophyta</taxon>
        <taxon>Spermatophyta</taxon>
        <taxon>Magnoliopsida</taxon>
        <taxon>eudicotyledons</taxon>
        <taxon>Gunneridae</taxon>
        <taxon>Pentapetalae</taxon>
        <taxon>rosids</taxon>
        <taxon>fabids</taxon>
        <taxon>Malpighiales</taxon>
        <taxon>Salicaceae</taxon>
        <taxon>Saliceae</taxon>
        <taxon>Salix</taxon>
    </lineage>
</organism>
<feature type="transmembrane region" description="Helical" evidence="1">
    <location>
        <begin position="202"/>
        <end position="224"/>
    </location>
</feature>
<evidence type="ECO:0000313" key="4">
    <source>
        <dbReference type="Proteomes" id="UP000326939"/>
    </source>
</evidence>
<dbReference type="Proteomes" id="UP000326939">
    <property type="component" value="Chromosome 11"/>
</dbReference>
<dbReference type="AlphaFoldDB" id="A0A5N5KVF9"/>
<comment type="caution">
    <text evidence="3">The sequence shown here is derived from an EMBL/GenBank/DDBJ whole genome shotgun (WGS) entry which is preliminary data.</text>
</comment>
<feature type="domain" description="Apple" evidence="2">
    <location>
        <begin position="112"/>
        <end position="189"/>
    </location>
</feature>
<keyword evidence="4" id="KW-1185">Reference proteome</keyword>
<reference evidence="4" key="1">
    <citation type="journal article" date="2019" name="Gigascience">
        <title>De novo genome assembly of the endangered Acer yangbiense, a plant species with extremely small populations endemic to Yunnan Province, China.</title>
        <authorList>
            <person name="Yang J."/>
            <person name="Wariss H.M."/>
            <person name="Tao L."/>
            <person name="Zhang R."/>
            <person name="Yun Q."/>
            <person name="Hollingsworth P."/>
            <person name="Dao Z."/>
            <person name="Luo G."/>
            <person name="Guo H."/>
            <person name="Ma Y."/>
            <person name="Sun W."/>
        </authorList>
    </citation>
    <scope>NUCLEOTIDE SEQUENCE [LARGE SCALE GENOMIC DNA]</scope>
    <source>
        <strain evidence="4">cv. br00</strain>
    </source>
</reference>
<name>A0A5N5KVF9_9ROSI</name>
<dbReference type="InterPro" id="IPR003609">
    <property type="entry name" value="Pan_app"/>
</dbReference>
<evidence type="ECO:0000259" key="2">
    <source>
        <dbReference type="SMART" id="SM00473"/>
    </source>
</evidence>
<dbReference type="PANTHER" id="PTHR32444">
    <property type="entry name" value="BULB-TYPE LECTIN DOMAIN-CONTAINING PROTEIN"/>
    <property type="match status" value="1"/>
</dbReference>
<accession>A0A5N5KVF9</accession>
<protein>
    <recommendedName>
        <fullName evidence="2">Apple domain-containing protein</fullName>
    </recommendedName>
</protein>